<protein>
    <submittedName>
        <fullName evidence="5">Glycosyltransferase involved in cell wall bisynthesis</fullName>
    </submittedName>
</protein>
<dbReference type="GO" id="GO:0016757">
    <property type="term" value="F:glycosyltransferase activity"/>
    <property type="evidence" value="ECO:0007669"/>
    <property type="project" value="UniProtKB-KW"/>
</dbReference>
<evidence type="ECO:0000259" key="4">
    <source>
        <dbReference type="Pfam" id="PF00535"/>
    </source>
</evidence>
<proteinExistence type="inferred from homology"/>
<name>A0A1I2BHI5_9BACT</name>
<dbReference type="InterPro" id="IPR001173">
    <property type="entry name" value="Glyco_trans_2-like"/>
</dbReference>
<dbReference type="Gene3D" id="3.90.550.10">
    <property type="entry name" value="Spore Coat Polysaccharide Biosynthesis Protein SpsA, Chain A"/>
    <property type="match status" value="1"/>
</dbReference>
<evidence type="ECO:0000256" key="2">
    <source>
        <dbReference type="ARBA" id="ARBA00022676"/>
    </source>
</evidence>
<evidence type="ECO:0000256" key="3">
    <source>
        <dbReference type="ARBA" id="ARBA00022679"/>
    </source>
</evidence>
<keyword evidence="3 5" id="KW-0808">Transferase</keyword>
<dbReference type="PANTHER" id="PTHR43685">
    <property type="entry name" value="GLYCOSYLTRANSFERASE"/>
    <property type="match status" value="1"/>
</dbReference>
<reference evidence="5 6" key="1">
    <citation type="submission" date="2016-10" db="EMBL/GenBank/DDBJ databases">
        <authorList>
            <person name="de Groot N.N."/>
        </authorList>
    </citation>
    <scope>NUCLEOTIDE SEQUENCE [LARGE SCALE GENOMIC DNA]</scope>
    <source>
        <strain evidence="5 6">CGMCC 1.9156</strain>
    </source>
</reference>
<evidence type="ECO:0000256" key="1">
    <source>
        <dbReference type="ARBA" id="ARBA00006739"/>
    </source>
</evidence>
<keyword evidence="2" id="KW-0328">Glycosyltransferase</keyword>
<dbReference type="Proteomes" id="UP000198964">
    <property type="component" value="Unassembled WGS sequence"/>
</dbReference>
<dbReference type="InterPro" id="IPR029044">
    <property type="entry name" value="Nucleotide-diphossugar_trans"/>
</dbReference>
<gene>
    <name evidence="5" type="ORF">SAMN05216283_101417</name>
</gene>
<dbReference type="SUPFAM" id="SSF53448">
    <property type="entry name" value="Nucleotide-diphospho-sugar transferases"/>
    <property type="match status" value="1"/>
</dbReference>
<dbReference type="STRING" id="655355.SAMN05216283_101417"/>
<dbReference type="AlphaFoldDB" id="A0A1I2BHI5"/>
<keyword evidence="6" id="KW-1185">Reference proteome</keyword>
<dbReference type="InterPro" id="IPR050834">
    <property type="entry name" value="Glycosyltransf_2"/>
</dbReference>
<dbReference type="EMBL" id="FONW01000001">
    <property type="protein sequence ID" value="SFE55634.1"/>
    <property type="molecule type" value="Genomic_DNA"/>
</dbReference>
<dbReference type="CDD" id="cd00761">
    <property type="entry name" value="Glyco_tranf_GTA_type"/>
    <property type="match status" value="1"/>
</dbReference>
<dbReference type="RefSeq" id="WP_093918160.1">
    <property type="nucleotide sequence ID" value="NZ_FONW01000001.1"/>
</dbReference>
<organism evidence="5 6">
    <name type="scientific">Sunxiuqinia elliptica</name>
    <dbReference type="NCBI Taxonomy" id="655355"/>
    <lineage>
        <taxon>Bacteria</taxon>
        <taxon>Pseudomonadati</taxon>
        <taxon>Bacteroidota</taxon>
        <taxon>Bacteroidia</taxon>
        <taxon>Marinilabiliales</taxon>
        <taxon>Prolixibacteraceae</taxon>
        <taxon>Sunxiuqinia</taxon>
    </lineage>
</organism>
<dbReference type="Pfam" id="PF00535">
    <property type="entry name" value="Glycos_transf_2"/>
    <property type="match status" value="1"/>
</dbReference>
<comment type="similarity">
    <text evidence="1">Belongs to the glycosyltransferase 2 family.</text>
</comment>
<accession>A0A1I2BHI5</accession>
<dbReference type="PANTHER" id="PTHR43685:SF5">
    <property type="entry name" value="GLYCOSYLTRANSFERASE EPSE-RELATED"/>
    <property type="match status" value="1"/>
</dbReference>
<feature type="domain" description="Glycosyltransferase 2-like" evidence="4">
    <location>
        <begin position="7"/>
        <end position="142"/>
    </location>
</feature>
<evidence type="ECO:0000313" key="5">
    <source>
        <dbReference type="EMBL" id="SFE55634.1"/>
    </source>
</evidence>
<sequence>MSDLPITVILPYYQAENTLKRAVGSILKQTFTKFELLLIDNRSTDMGPKIARQMAQADSRIRLLFEEEQGVVFAMNKGLLEARGKFIARMDADDVALPERLEKQHAFLLKNPEIGLVGSNARHVSDLPSKGLQRFVNWVNAFHSAEAIWTNRFVEIPLIQPSVLFRADLHRKYGLYRNGDFPEDYELFLRWLDAGVLFFQLPEVLHEWHDSTSRLTRTDSRYSQDAFYRTKAQYFAKWFKRVEPEKALWIWGAGRRSRQRARLLEQQGLKISGYYDLKNAQSKQVTCLSYQEIPNPGSQFILSMVGNYGAREKITNFLEERNYQAGSDFLLMA</sequence>
<evidence type="ECO:0000313" key="6">
    <source>
        <dbReference type="Proteomes" id="UP000198964"/>
    </source>
</evidence>